<dbReference type="Pfam" id="PF15869">
    <property type="entry name" value="TolB_like"/>
    <property type="match status" value="1"/>
</dbReference>
<evidence type="ECO:0000313" key="1">
    <source>
        <dbReference type="EMBL" id="SDD79264.1"/>
    </source>
</evidence>
<dbReference type="OrthoDB" id="821257at2"/>
<dbReference type="SUPFAM" id="SSF50969">
    <property type="entry name" value="YVTN repeat-like/Quinoprotein amine dehydrogenase"/>
    <property type="match status" value="1"/>
</dbReference>
<protein>
    <submittedName>
        <fullName evidence="1">TolB-like 6-blade propeller-like</fullName>
    </submittedName>
</protein>
<dbReference type="RefSeq" id="WP_087941319.1">
    <property type="nucleotide sequence ID" value="NZ_FNAC01000062.1"/>
</dbReference>
<name>A0A1G6XM18_9BACT</name>
<proteinExistence type="predicted"/>
<accession>A0A1G6XM18</accession>
<reference evidence="2" key="1">
    <citation type="submission" date="2016-10" db="EMBL/GenBank/DDBJ databases">
        <authorList>
            <person name="Varghese N."/>
            <person name="Submissions S."/>
        </authorList>
    </citation>
    <scope>NUCLEOTIDE SEQUENCE [LARGE SCALE GENOMIC DNA]</scope>
    <source>
        <strain evidence="2">DSM 23095</strain>
    </source>
</reference>
<dbReference type="PROSITE" id="PS51257">
    <property type="entry name" value="PROKAR_LIPOPROTEIN"/>
    <property type="match status" value="1"/>
</dbReference>
<gene>
    <name evidence="1" type="ORF">SAMN04488104_10628</name>
</gene>
<dbReference type="EMBL" id="FNAC01000062">
    <property type="protein sequence ID" value="SDD79264.1"/>
    <property type="molecule type" value="Genomic_DNA"/>
</dbReference>
<dbReference type="STRING" id="686796.SAMN04488104_10628"/>
<dbReference type="AlphaFoldDB" id="A0A1G6XM18"/>
<sequence>MHRSILIASVFFISVFLGCSPKSGSSDEIIYLSEEDLPDPIQLTGKKYEIEEITNPRGLLLIDDFILVYEQKNIYDNKFHVIDKKSGNFLRSKGKDGMGPGEITVISQIEEAKESGKVWAYDPEIRKFSKYDLRDSSLLAEEEFRSPETSFFLTELTWTKNQSLFGGAVDGMTKYLHLTREGDTLHLMGNWRDHVKSWGLPNGYQPEDLDANLISSIFQGPIKSSPNGEMVVKAGMSVDYIDIINLDGYHTKTIIGPSPELQHFDIGYSMNYQMPDFGMNSTLRYLDVYSGEKTFFVLFFGKPYRELSNPDNLNRVFEFDYEGNILNQYQLDMPVYGIAVDEENKVIYGVTVDREPNLVRFEY</sequence>
<dbReference type="Proteomes" id="UP000199060">
    <property type="component" value="Unassembled WGS sequence"/>
</dbReference>
<organism evidence="1 2">
    <name type="scientific">Algoriphagus faecimaris</name>
    <dbReference type="NCBI Taxonomy" id="686796"/>
    <lineage>
        <taxon>Bacteria</taxon>
        <taxon>Pseudomonadati</taxon>
        <taxon>Bacteroidota</taxon>
        <taxon>Cytophagia</taxon>
        <taxon>Cytophagales</taxon>
        <taxon>Cyclobacteriaceae</taxon>
        <taxon>Algoriphagus</taxon>
    </lineage>
</organism>
<evidence type="ECO:0000313" key="2">
    <source>
        <dbReference type="Proteomes" id="UP000199060"/>
    </source>
</evidence>
<keyword evidence="2" id="KW-1185">Reference proteome</keyword>
<dbReference type="InterPro" id="IPR011044">
    <property type="entry name" value="Quino_amine_DH_bsu"/>
</dbReference>